<dbReference type="AlphaFoldDB" id="A0A6A6CSE6"/>
<keyword evidence="3" id="KW-1185">Reference proteome</keyword>
<feature type="region of interest" description="Disordered" evidence="1">
    <location>
        <begin position="181"/>
        <end position="255"/>
    </location>
</feature>
<gene>
    <name evidence="2" type="ORF">M409DRAFT_21091</name>
</gene>
<proteinExistence type="predicted"/>
<feature type="compositionally biased region" description="Basic and acidic residues" evidence="1">
    <location>
        <begin position="31"/>
        <end position="52"/>
    </location>
</feature>
<dbReference type="GeneID" id="54558971"/>
<feature type="compositionally biased region" description="Basic residues" evidence="1">
    <location>
        <begin position="211"/>
        <end position="224"/>
    </location>
</feature>
<evidence type="ECO:0000256" key="1">
    <source>
        <dbReference type="SAM" id="MobiDB-lite"/>
    </source>
</evidence>
<protein>
    <recommendedName>
        <fullName evidence="4">F-box domain-containing protein</fullName>
    </recommendedName>
</protein>
<reference evidence="2" key="1">
    <citation type="journal article" date="2020" name="Stud. Mycol.">
        <title>101 Dothideomycetes genomes: a test case for predicting lifestyles and emergence of pathogens.</title>
        <authorList>
            <person name="Haridas S."/>
            <person name="Albert R."/>
            <person name="Binder M."/>
            <person name="Bloem J."/>
            <person name="Labutti K."/>
            <person name="Salamov A."/>
            <person name="Andreopoulos B."/>
            <person name="Baker S."/>
            <person name="Barry K."/>
            <person name="Bills G."/>
            <person name="Bluhm B."/>
            <person name="Cannon C."/>
            <person name="Castanera R."/>
            <person name="Culley D."/>
            <person name="Daum C."/>
            <person name="Ezra D."/>
            <person name="Gonzalez J."/>
            <person name="Henrissat B."/>
            <person name="Kuo A."/>
            <person name="Liang C."/>
            <person name="Lipzen A."/>
            <person name="Lutzoni F."/>
            <person name="Magnuson J."/>
            <person name="Mondo S."/>
            <person name="Nolan M."/>
            <person name="Ohm R."/>
            <person name="Pangilinan J."/>
            <person name="Park H.-J."/>
            <person name="Ramirez L."/>
            <person name="Alfaro M."/>
            <person name="Sun H."/>
            <person name="Tritt A."/>
            <person name="Yoshinaga Y."/>
            <person name="Zwiers L.-H."/>
            <person name="Turgeon B."/>
            <person name="Goodwin S."/>
            <person name="Spatafora J."/>
            <person name="Crous P."/>
            <person name="Grigoriev I."/>
        </authorList>
    </citation>
    <scope>NUCLEOTIDE SEQUENCE</scope>
    <source>
        <strain evidence="2">ATCC 36951</strain>
    </source>
</reference>
<sequence>MRNRRYAIYQPNDTGPILLDDEQDPNLEQEPNGRQDADEQDPDHQQDSDDRSQAGPACKTLLANHKLVELVFLQLDMRELLVRIQGISRTWKAIIANSDRLQQALFFKPISKRPLTFVKPERVIDAEKAISKSESTSQIPLTGATSIQRAQTLPWETSSSPATPYLTRHMDSALGSAIPMHHRTPSHDLPNDSANTRTVTESSSSANLFRKFTRKQKKDAKKKNITSPVTSNKSSVSLSNDTPRPSHEFRRDHDNWTPRFYPLTEERDLRQQIFEHPLISRTDAPSKKYSKYLYCMGVDYEPSWKKQFLTQPPLASIKILVDDHCEKLDLVVNASDGAGVRFGDVARALRLRGMVFLTYEGREWWRLWRWTEGRAVELLECIEGGVGEGPWSVESDGN</sequence>
<organism evidence="2 3">
    <name type="scientific">Zasmidium cellare ATCC 36951</name>
    <dbReference type="NCBI Taxonomy" id="1080233"/>
    <lineage>
        <taxon>Eukaryota</taxon>
        <taxon>Fungi</taxon>
        <taxon>Dikarya</taxon>
        <taxon>Ascomycota</taxon>
        <taxon>Pezizomycotina</taxon>
        <taxon>Dothideomycetes</taxon>
        <taxon>Dothideomycetidae</taxon>
        <taxon>Mycosphaerellales</taxon>
        <taxon>Mycosphaerellaceae</taxon>
        <taxon>Zasmidium</taxon>
    </lineage>
</organism>
<evidence type="ECO:0000313" key="3">
    <source>
        <dbReference type="Proteomes" id="UP000799537"/>
    </source>
</evidence>
<feature type="compositionally biased region" description="Polar residues" evidence="1">
    <location>
        <begin position="192"/>
        <end position="207"/>
    </location>
</feature>
<dbReference type="EMBL" id="ML993589">
    <property type="protein sequence ID" value="KAF2169080.1"/>
    <property type="molecule type" value="Genomic_DNA"/>
</dbReference>
<dbReference type="Proteomes" id="UP000799537">
    <property type="component" value="Unassembled WGS sequence"/>
</dbReference>
<dbReference type="OrthoDB" id="3800738at2759"/>
<evidence type="ECO:0008006" key="4">
    <source>
        <dbReference type="Google" id="ProtNLM"/>
    </source>
</evidence>
<feature type="compositionally biased region" description="Basic and acidic residues" evidence="1">
    <location>
        <begin position="244"/>
        <end position="255"/>
    </location>
</feature>
<feature type="region of interest" description="Disordered" evidence="1">
    <location>
        <begin position="1"/>
        <end position="55"/>
    </location>
</feature>
<accession>A0A6A6CSE6</accession>
<evidence type="ECO:0000313" key="2">
    <source>
        <dbReference type="EMBL" id="KAF2169080.1"/>
    </source>
</evidence>
<name>A0A6A6CSE6_ZASCE</name>
<dbReference type="RefSeq" id="XP_033669969.1">
    <property type="nucleotide sequence ID" value="XM_033805699.1"/>
</dbReference>
<feature type="compositionally biased region" description="Polar residues" evidence="1">
    <location>
        <begin position="225"/>
        <end position="243"/>
    </location>
</feature>